<evidence type="ECO:0000256" key="1">
    <source>
        <dbReference type="SAM" id="MobiDB-lite"/>
    </source>
</evidence>
<proteinExistence type="predicted"/>
<dbReference type="EMBL" id="AZIM01006137">
    <property type="protein sequence ID" value="ETE58901.1"/>
    <property type="molecule type" value="Genomic_DNA"/>
</dbReference>
<accession>V8NAB8</accession>
<sequence length="330" mass="37708">MGRGGKYPKEGLRIAKNQWESLQGQEHFSSSLEGRPSGHQTSLWGQRGLECLNGGEGWWKYPKEEPPGPGAAYLGMSTTFWGLQGERAPEAAWKQDRSAGQEQSIWDCLPPFREFGEFLKQPGRKTGWPSDFPAGPERTRIGEKYPKEGLQLAERQFTWEHLPPSGDFKGRGLACSCPACEIPPHTTSCTSRTRRDEPLPSPLHSAHLSPCRRLAHVFVRFPHTPSCTPPIQRAPLCILHASPPSGEVSHTCALLVRLPEEHRHTPPAHLEPPKPDTLTCRWAWRSFSRSIISIGRLPMAFSWRRRKRERQRERERERERERKGEKERER</sequence>
<organism evidence="2 3">
    <name type="scientific">Ophiophagus hannah</name>
    <name type="common">King cobra</name>
    <name type="synonym">Naja hannah</name>
    <dbReference type="NCBI Taxonomy" id="8665"/>
    <lineage>
        <taxon>Eukaryota</taxon>
        <taxon>Metazoa</taxon>
        <taxon>Chordata</taxon>
        <taxon>Craniata</taxon>
        <taxon>Vertebrata</taxon>
        <taxon>Euteleostomi</taxon>
        <taxon>Lepidosauria</taxon>
        <taxon>Squamata</taxon>
        <taxon>Bifurcata</taxon>
        <taxon>Unidentata</taxon>
        <taxon>Episquamata</taxon>
        <taxon>Toxicofera</taxon>
        <taxon>Serpentes</taxon>
        <taxon>Colubroidea</taxon>
        <taxon>Elapidae</taxon>
        <taxon>Elapinae</taxon>
        <taxon>Ophiophagus</taxon>
    </lineage>
</organism>
<feature type="compositionally biased region" description="Basic and acidic residues" evidence="1">
    <location>
        <begin position="310"/>
        <end position="330"/>
    </location>
</feature>
<evidence type="ECO:0000313" key="3">
    <source>
        <dbReference type="Proteomes" id="UP000018936"/>
    </source>
</evidence>
<dbReference type="AlphaFoldDB" id="V8NAB8"/>
<protein>
    <submittedName>
        <fullName evidence="2">Uncharacterized protein</fullName>
    </submittedName>
</protein>
<reference evidence="2 3" key="1">
    <citation type="journal article" date="2013" name="Proc. Natl. Acad. Sci. U.S.A.">
        <title>The king cobra genome reveals dynamic gene evolution and adaptation in the snake venom system.</title>
        <authorList>
            <person name="Vonk F.J."/>
            <person name="Casewell N.R."/>
            <person name="Henkel C.V."/>
            <person name="Heimberg A.M."/>
            <person name="Jansen H.J."/>
            <person name="McCleary R.J."/>
            <person name="Kerkkamp H.M."/>
            <person name="Vos R.A."/>
            <person name="Guerreiro I."/>
            <person name="Calvete J.J."/>
            <person name="Wuster W."/>
            <person name="Woods A.E."/>
            <person name="Logan J.M."/>
            <person name="Harrison R.A."/>
            <person name="Castoe T.A."/>
            <person name="de Koning A.P."/>
            <person name="Pollock D.D."/>
            <person name="Yandell M."/>
            <person name="Calderon D."/>
            <person name="Renjifo C."/>
            <person name="Currier R.B."/>
            <person name="Salgado D."/>
            <person name="Pla D."/>
            <person name="Sanz L."/>
            <person name="Hyder A.S."/>
            <person name="Ribeiro J.M."/>
            <person name="Arntzen J.W."/>
            <person name="van den Thillart G.E."/>
            <person name="Boetzer M."/>
            <person name="Pirovano W."/>
            <person name="Dirks R.P."/>
            <person name="Spaink H.P."/>
            <person name="Duboule D."/>
            <person name="McGlinn E."/>
            <person name="Kini R.M."/>
            <person name="Richardson M.K."/>
        </authorList>
    </citation>
    <scope>NUCLEOTIDE SEQUENCE</scope>
    <source>
        <tissue evidence="2">Blood</tissue>
    </source>
</reference>
<keyword evidence="3" id="KW-1185">Reference proteome</keyword>
<gene>
    <name evidence="2" type="ORF">L345_15376</name>
</gene>
<dbReference type="Proteomes" id="UP000018936">
    <property type="component" value="Unassembled WGS sequence"/>
</dbReference>
<name>V8NAB8_OPHHA</name>
<feature type="region of interest" description="Disordered" evidence="1">
    <location>
        <begin position="305"/>
        <end position="330"/>
    </location>
</feature>
<comment type="caution">
    <text evidence="2">The sequence shown here is derived from an EMBL/GenBank/DDBJ whole genome shotgun (WGS) entry which is preliminary data.</text>
</comment>
<feature type="non-terminal residue" evidence="2">
    <location>
        <position position="1"/>
    </location>
</feature>
<evidence type="ECO:0000313" key="2">
    <source>
        <dbReference type="EMBL" id="ETE58901.1"/>
    </source>
</evidence>